<dbReference type="STRING" id="266762.HQ36_04920"/>
<dbReference type="Proteomes" id="UP000030134">
    <property type="component" value="Unassembled WGS sequence"/>
</dbReference>
<dbReference type="OrthoDB" id="6902891at2"/>
<protein>
    <recommendedName>
        <fullName evidence="3">Fluoroacetyl-CoA-specific thioesterase-like domain-containing protein</fullName>
    </recommendedName>
</protein>
<dbReference type="Pfam" id="PF22636">
    <property type="entry name" value="FlK"/>
    <property type="match status" value="1"/>
</dbReference>
<evidence type="ECO:0000313" key="5">
    <source>
        <dbReference type="Proteomes" id="UP000030134"/>
    </source>
</evidence>
<name>A0A0A2GCS9_9PORP</name>
<sequence>MLTINQKKSFEVTVAEQHSAITVGSGDLPVLGTPAMIALMEQASVQLVTPHLEEGTSTVGIHLAVEHLKATPMGGKITVSAELTAIDGRKLSFALKAVNEAGETIGEGTLDRFIIDKERFMAKLS</sequence>
<proteinExistence type="predicted"/>
<dbReference type="EMBL" id="JQZW01000008">
    <property type="protein sequence ID" value="KGN98244.1"/>
    <property type="molecule type" value="Genomic_DNA"/>
</dbReference>
<feature type="binding site" evidence="2">
    <location>
        <position position="60"/>
    </location>
    <ligand>
        <name>CoA</name>
        <dbReference type="ChEBI" id="CHEBI:57287"/>
    </ligand>
</feature>
<feature type="binding site" evidence="2">
    <location>
        <position position="60"/>
    </location>
    <ligand>
        <name>substrate</name>
    </ligand>
</feature>
<feature type="binding site" evidence="2">
    <location>
        <position position="112"/>
    </location>
    <ligand>
        <name>substrate</name>
    </ligand>
</feature>
<keyword evidence="5" id="KW-1185">Reference proteome</keyword>
<feature type="active site" evidence="1">
    <location>
        <position position="41"/>
    </location>
</feature>
<evidence type="ECO:0000256" key="2">
    <source>
        <dbReference type="PIRSR" id="PIRSR014972-2"/>
    </source>
</evidence>
<reference evidence="4 5" key="1">
    <citation type="submission" date="2014-08" db="EMBL/GenBank/DDBJ databases">
        <title>Porphyromonas gingivicanis strain:COT-022_OH1391 Genome sequencing.</title>
        <authorList>
            <person name="Wallis C."/>
            <person name="Deusch O."/>
            <person name="O'Flynn C."/>
            <person name="Davis I."/>
            <person name="Jospin G."/>
            <person name="Darling A.E."/>
            <person name="Coil D.A."/>
            <person name="Alexiev A."/>
            <person name="Horsfall A."/>
            <person name="Kirkwood N."/>
            <person name="Harris S."/>
            <person name="Eisen J.A."/>
        </authorList>
    </citation>
    <scope>NUCLEOTIDE SEQUENCE [LARGE SCALE GENOMIC DNA]</scope>
    <source>
        <strain evidence="5">COT-022 OH1391</strain>
    </source>
</reference>
<organism evidence="4 5">
    <name type="scientific">Porphyromonas gingivicanis</name>
    <dbReference type="NCBI Taxonomy" id="266762"/>
    <lineage>
        <taxon>Bacteria</taxon>
        <taxon>Pseudomonadati</taxon>
        <taxon>Bacteroidota</taxon>
        <taxon>Bacteroidia</taxon>
        <taxon>Bacteroidales</taxon>
        <taxon>Porphyromonadaceae</taxon>
        <taxon>Porphyromonas</taxon>
    </lineage>
</organism>
<evidence type="ECO:0000256" key="1">
    <source>
        <dbReference type="PIRSR" id="PIRSR014972-1"/>
    </source>
</evidence>
<accession>A0A0A2GCS9</accession>
<dbReference type="SUPFAM" id="SSF54637">
    <property type="entry name" value="Thioesterase/thiol ester dehydrase-isomerase"/>
    <property type="match status" value="1"/>
</dbReference>
<dbReference type="InterPro" id="IPR029069">
    <property type="entry name" value="HotDog_dom_sf"/>
</dbReference>
<gene>
    <name evidence="4" type="ORF">HQ36_04920</name>
</gene>
<dbReference type="InterPro" id="IPR054485">
    <property type="entry name" value="FlK-like_dom"/>
</dbReference>
<evidence type="ECO:0000259" key="3">
    <source>
        <dbReference type="Pfam" id="PF22636"/>
    </source>
</evidence>
<dbReference type="PIRSF" id="PIRSF014972">
    <property type="entry name" value="FlK"/>
    <property type="match status" value="1"/>
</dbReference>
<dbReference type="AlphaFoldDB" id="A0A0A2GCS9"/>
<feature type="domain" description="Fluoroacetyl-CoA-specific thioesterase-like" evidence="3">
    <location>
        <begin position="14"/>
        <end position="118"/>
    </location>
</feature>
<feature type="active site" evidence="1">
    <location>
        <position position="67"/>
    </location>
</feature>
<dbReference type="CDD" id="cd03440">
    <property type="entry name" value="hot_dog"/>
    <property type="match status" value="1"/>
</dbReference>
<dbReference type="Gene3D" id="3.10.129.10">
    <property type="entry name" value="Hotdog Thioesterase"/>
    <property type="match status" value="1"/>
</dbReference>
<comment type="caution">
    <text evidence="4">The sequence shown here is derived from an EMBL/GenBank/DDBJ whole genome shotgun (WGS) entry which is preliminary data.</text>
</comment>
<evidence type="ECO:0000313" key="4">
    <source>
        <dbReference type="EMBL" id="KGN98244.1"/>
    </source>
</evidence>
<dbReference type="PANTHER" id="PTHR36934:SF1">
    <property type="entry name" value="THIOESTERASE DOMAIN-CONTAINING PROTEIN"/>
    <property type="match status" value="1"/>
</dbReference>
<dbReference type="PANTHER" id="PTHR36934">
    <property type="entry name" value="BLR0278 PROTEIN"/>
    <property type="match status" value="1"/>
</dbReference>
<dbReference type="eggNOG" id="COG5496">
    <property type="taxonomic scope" value="Bacteria"/>
</dbReference>
<dbReference type="RefSeq" id="WP_025842288.1">
    <property type="nucleotide sequence ID" value="NZ_JQZW01000008.1"/>
</dbReference>
<feature type="active site" evidence="1">
    <location>
        <position position="33"/>
    </location>
</feature>
<dbReference type="InterPro" id="IPR025540">
    <property type="entry name" value="FlK"/>
</dbReference>